<evidence type="ECO:0000256" key="9">
    <source>
        <dbReference type="ARBA" id="ARBA00032235"/>
    </source>
</evidence>
<dbReference type="Gene3D" id="3.40.50.140">
    <property type="match status" value="1"/>
</dbReference>
<dbReference type="EC" id="5.6.2.1" evidence="3"/>
<comment type="caution">
    <text evidence="14">The sequence shown here is derived from an EMBL/GenBank/DDBJ whole genome shotgun (WGS) entry which is preliminary data.</text>
</comment>
<keyword evidence="5" id="KW-0238">DNA-binding</keyword>
<dbReference type="GO" id="GO:0043597">
    <property type="term" value="C:cytoplasmic replication fork"/>
    <property type="evidence" value="ECO:0007669"/>
    <property type="project" value="TreeGrafter"/>
</dbReference>
<dbReference type="Gene3D" id="1.10.290.10">
    <property type="entry name" value="Topoisomerase I, domain 4"/>
    <property type="match status" value="1"/>
</dbReference>
<dbReference type="InterPro" id="IPR006171">
    <property type="entry name" value="TOPRIM_dom"/>
</dbReference>
<evidence type="ECO:0000259" key="12">
    <source>
        <dbReference type="PROSITE" id="PS50880"/>
    </source>
</evidence>
<sequence length="809" mass="88720">MADQIVITEKTSQAKDVRAAIGSRYGDVLPAEGHLFDLLEPEDVVPAWKRWSPILLRPEGLYGTCPAEGGNKAAKLKAIREALRTAKRVWLATDCDREGQLIGQEILEHYDYRGQVMRVLFTAQDSQTIRDAFGRAKPNTEYSRLYAAAVARRQADQIYNLSLTRTATVILGQGARRVIGVGRVKTPTLAIVCKRELEIRNFVPLAYFEIVATAKVAGGQFQMRHAPQDRIVKREIAQDVVKAAEGFEGALTVRVEDKRQGPPKLHDLPSLQKLCGSRFGWSASKTLEVAQELYDGQGKKIITYPRAEVRYLPQSLISDVPRIIAGLRVGQSFGAIPVPDPPVIRRGASGTFYDKGLEGASHHAVIPNVNTIDKLPEVWPRLSSDEKKLFDVIARAYLAALMPDFRYRQTTATLDVRGFEFRAAGRQPIDLGWRAAFPEWQPADEKGDEAQMLPPLRDGEMAQLQDPKIENKETRPPPRYNEGTLIEAMQNAWRFVDNEVLRDRLKEAKGIGTPATRAEIIGGLKKQGFLTPQGKNIVPTETGLSLFGVLKQADPALVDPGVTAQLECLLDDVVVGKQEMVGAIDAVCDVAERIISKLKEGATAVGPPLLGSAGDNGTGTYPPTPAMKRFADSLVWQKGIKPPLGYKTSISICRKFLSEHASKRSDGETAGKLDPKPVSPAQLLYAKKLAQGKGLIIPDDARSNSVAMSAWIEMNRGKKRRKPSRKTFNRAAGSVASQAAPLKRSRKQNVDADAYSTAPVSANSSRTPLRIPYGNKEIALKLGARYGSGGWYAPPGTDLSAFDERGWLV</sequence>
<evidence type="ECO:0000259" key="13">
    <source>
        <dbReference type="PROSITE" id="PS52039"/>
    </source>
</evidence>
<dbReference type="InterPro" id="IPR013826">
    <property type="entry name" value="Topo_IA_cen_sub3"/>
</dbReference>
<dbReference type="PANTHER" id="PTHR11390">
    <property type="entry name" value="PROKARYOTIC DNA TOPOISOMERASE"/>
    <property type="match status" value="1"/>
</dbReference>
<dbReference type="GO" id="GO:0006281">
    <property type="term" value="P:DNA repair"/>
    <property type="evidence" value="ECO:0007669"/>
    <property type="project" value="TreeGrafter"/>
</dbReference>
<keyword evidence="4" id="KW-0799">Topoisomerase</keyword>
<evidence type="ECO:0000256" key="3">
    <source>
        <dbReference type="ARBA" id="ARBA00012891"/>
    </source>
</evidence>
<evidence type="ECO:0000256" key="5">
    <source>
        <dbReference type="ARBA" id="ARBA00023125"/>
    </source>
</evidence>
<dbReference type="GO" id="GO:0003677">
    <property type="term" value="F:DNA binding"/>
    <property type="evidence" value="ECO:0007669"/>
    <property type="project" value="UniProtKB-KW"/>
</dbReference>
<evidence type="ECO:0000256" key="11">
    <source>
        <dbReference type="SAM" id="MobiDB-lite"/>
    </source>
</evidence>
<protein>
    <recommendedName>
        <fullName evidence="3">DNA topoisomerase</fullName>
        <ecNumber evidence="3">5.6.2.1</ecNumber>
    </recommendedName>
    <alternativeName>
        <fullName evidence="10">Omega-protein</fullName>
    </alternativeName>
    <alternativeName>
        <fullName evidence="9">Relaxing enzyme</fullName>
    </alternativeName>
    <alternativeName>
        <fullName evidence="7">Swivelase</fullName>
    </alternativeName>
    <alternativeName>
        <fullName evidence="8">Untwisting enzyme</fullName>
    </alternativeName>
</protein>
<dbReference type="CDD" id="cd01028">
    <property type="entry name" value="TOPRIM_TopoIA"/>
    <property type="match status" value="1"/>
</dbReference>
<evidence type="ECO:0000256" key="6">
    <source>
        <dbReference type="ARBA" id="ARBA00023235"/>
    </source>
</evidence>
<dbReference type="InterPro" id="IPR013824">
    <property type="entry name" value="Topo_IA_cen_sub1"/>
</dbReference>
<dbReference type="GO" id="GO:0006265">
    <property type="term" value="P:DNA topological change"/>
    <property type="evidence" value="ECO:0007669"/>
    <property type="project" value="InterPro"/>
</dbReference>
<dbReference type="GO" id="GO:0003917">
    <property type="term" value="F:DNA topoisomerase type I (single strand cut, ATP-independent) activity"/>
    <property type="evidence" value="ECO:0007669"/>
    <property type="project" value="UniProtKB-EC"/>
</dbReference>
<dbReference type="RefSeq" id="WP_166213767.1">
    <property type="nucleotide sequence ID" value="NZ_CP088285.1"/>
</dbReference>
<feature type="compositionally biased region" description="Basic residues" evidence="11">
    <location>
        <begin position="717"/>
        <end position="728"/>
    </location>
</feature>
<feature type="domain" description="Topo IA-type catalytic" evidence="13">
    <location>
        <begin position="142"/>
        <end position="595"/>
    </location>
</feature>
<dbReference type="InterPro" id="IPR003601">
    <property type="entry name" value="Topo_IA_2"/>
</dbReference>
<comment type="similarity">
    <text evidence="2">Belongs to the type IA topoisomerase family.</text>
</comment>
<dbReference type="Gene3D" id="1.10.460.10">
    <property type="entry name" value="Topoisomerase I, domain 2"/>
    <property type="match status" value="1"/>
</dbReference>
<dbReference type="InterPro" id="IPR000380">
    <property type="entry name" value="Topo_IA"/>
</dbReference>
<evidence type="ECO:0000256" key="1">
    <source>
        <dbReference type="ARBA" id="ARBA00000213"/>
    </source>
</evidence>
<dbReference type="PRINTS" id="PR00417">
    <property type="entry name" value="PRTPISMRASEI"/>
</dbReference>
<dbReference type="PANTHER" id="PTHR11390:SF21">
    <property type="entry name" value="DNA TOPOISOMERASE 3-ALPHA"/>
    <property type="match status" value="1"/>
</dbReference>
<dbReference type="SMART" id="SM00493">
    <property type="entry name" value="TOPRIM"/>
    <property type="match status" value="1"/>
</dbReference>
<evidence type="ECO:0000256" key="10">
    <source>
        <dbReference type="ARBA" id="ARBA00032877"/>
    </source>
</evidence>
<comment type="catalytic activity">
    <reaction evidence="1">
        <text>ATP-independent breakage of single-stranded DNA, followed by passage and rejoining.</text>
        <dbReference type="EC" id="5.6.2.1"/>
    </reaction>
</comment>
<evidence type="ECO:0000313" key="14">
    <source>
        <dbReference type="EMBL" id="NVI49235.1"/>
    </source>
</evidence>
<reference evidence="14" key="1">
    <citation type="submission" date="2020-06" db="EMBL/GenBank/DDBJ databases">
        <title>Whole Genome Sequence of Bradyrhizobium sp. Strain 1S1.</title>
        <authorList>
            <person name="Bromfield E.S.P."/>
            <person name="Cloutier S."/>
        </authorList>
    </citation>
    <scope>NUCLEOTIDE SEQUENCE [LARGE SCALE GENOMIC DNA]</scope>
    <source>
        <strain evidence="14">1S1</strain>
    </source>
</reference>
<dbReference type="SUPFAM" id="SSF56712">
    <property type="entry name" value="Prokaryotic type I DNA topoisomerase"/>
    <property type="match status" value="1"/>
</dbReference>
<dbReference type="Pfam" id="PF01131">
    <property type="entry name" value="Topoisom_bac"/>
    <property type="match status" value="1"/>
</dbReference>
<dbReference type="SMART" id="SM00436">
    <property type="entry name" value="TOP1Bc"/>
    <property type="match status" value="1"/>
</dbReference>
<evidence type="ECO:0000256" key="2">
    <source>
        <dbReference type="ARBA" id="ARBA00009446"/>
    </source>
</evidence>
<name>A0A973W8N8_9BRAD</name>
<evidence type="ECO:0000256" key="7">
    <source>
        <dbReference type="ARBA" id="ARBA00030003"/>
    </source>
</evidence>
<dbReference type="EMBL" id="JAAOLE020000001">
    <property type="protein sequence ID" value="NVI49235.1"/>
    <property type="molecule type" value="Genomic_DNA"/>
</dbReference>
<accession>A0A973W8N8</accession>
<feature type="domain" description="Toprim" evidence="12">
    <location>
        <begin position="3"/>
        <end position="138"/>
    </location>
</feature>
<evidence type="ECO:0000256" key="4">
    <source>
        <dbReference type="ARBA" id="ARBA00023029"/>
    </source>
</evidence>
<keyword evidence="6" id="KW-0413">Isomerase</keyword>
<proteinExistence type="inferred from homology"/>
<feature type="region of interest" description="Disordered" evidence="11">
    <location>
        <begin position="716"/>
        <end position="768"/>
    </location>
</feature>
<gene>
    <name evidence="14" type="ORF">HAP48_041615</name>
</gene>
<dbReference type="InterPro" id="IPR013497">
    <property type="entry name" value="Topo_IA_cen"/>
</dbReference>
<dbReference type="PROSITE" id="PS52039">
    <property type="entry name" value="TOPO_IA_2"/>
    <property type="match status" value="1"/>
</dbReference>
<feature type="compositionally biased region" description="Polar residues" evidence="11">
    <location>
        <begin position="758"/>
        <end position="767"/>
    </location>
</feature>
<evidence type="ECO:0000256" key="8">
    <source>
        <dbReference type="ARBA" id="ARBA00031985"/>
    </source>
</evidence>
<dbReference type="PROSITE" id="PS50880">
    <property type="entry name" value="TOPRIM"/>
    <property type="match status" value="1"/>
</dbReference>
<dbReference type="InterPro" id="IPR023405">
    <property type="entry name" value="Topo_IA_core_domain"/>
</dbReference>
<dbReference type="Gene3D" id="2.70.20.10">
    <property type="entry name" value="Topoisomerase I, domain 3"/>
    <property type="match status" value="1"/>
</dbReference>
<dbReference type="InterPro" id="IPR013825">
    <property type="entry name" value="Topo_IA_cen_sub2"/>
</dbReference>
<dbReference type="InterPro" id="IPR003602">
    <property type="entry name" value="Topo_IA_DNA-bd_dom"/>
</dbReference>
<dbReference type="SMART" id="SM00437">
    <property type="entry name" value="TOP1Ac"/>
    <property type="match status" value="1"/>
</dbReference>
<dbReference type="AlphaFoldDB" id="A0A973W8N8"/>
<dbReference type="GO" id="GO:0006310">
    <property type="term" value="P:DNA recombination"/>
    <property type="evidence" value="ECO:0007669"/>
    <property type="project" value="TreeGrafter"/>
</dbReference>
<dbReference type="Pfam" id="PF01751">
    <property type="entry name" value="Toprim"/>
    <property type="match status" value="1"/>
</dbReference>
<organism evidence="14">
    <name type="scientific">Bradyrhizobium septentrionale</name>
    <dbReference type="NCBI Taxonomy" id="1404411"/>
    <lineage>
        <taxon>Bacteria</taxon>
        <taxon>Pseudomonadati</taxon>
        <taxon>Pseudomonadota</taxon>
        <taxon>Alphaproteobacteria</taxon>
        <taxon>Hyphomicrobiales</taxon>
        <taxon>Nitrobacteraceae</taxon>
        <taxon>Bradyrhizobium</taxon>
    </lineage>
</organism>